<dbReference type="InterPro" id="IPR041143">
    <property type="entry name" value="YgxA_HTH"/>
</dbReference>
<feature type="domain" description="YgxA-like substrate binding" evidence="3">
    <location>
        <begin position="119"/>
        <end position="216"/>
    </location>
</feature>
<proteinExistence type="predicted"/>
<dbReference type="Gene3D" id="1.20.120.330">
    <property type="entry name" value="Nucleotidyltransferases domain 2"/>
    <property type="match status" value="1"/>
</dbReference>
<gene>
    <name evidence="4" type="ORF">ACFPU1_10865</name>
</gene>
<feature type="domain" description="Nucleotidyltransferase-like" evidence="1">
    <location>
        <begin position="1"/>
        <end position="113"/>
    </location>
</feature>
<dbReference type="Proteomes" id="UP001596142">
    <property type="component" value="Unassembled WGS sequence"/>
</dbReference>
<dbReference type="InterPro" id="IPR054515">
    <property type="entry name" value="YgxA-like_substrate-bd"/>
</dbReference>
<dbReference type="InterPro" id="IPR043519">
    <property type="entry name" value="NT_sf"/>
</dbReference>
<dbReference type="Gene3D" id="1.10.10.10">
    <property type="entry name" value="Winged helix-like DNA-binding domain superfamily/Winged helix DNA-binding domain"/>
    <property type="match status" value="1"/>
</dbReference>
<dbReference type="RefSeq" id="WP_385940922.1">
    <property type="nucleotide sequence ID" value="NZ_JBHSOZ010000004.1"/>
</dbReference>
<evidence type="ECO:0000313" key="4">
    <source>
        <dbReference type="EMBL" id="MFC5713288.1"/>
    </source>
</evidence>
<organism evidence="4 5">
    <name type="scientific">Thalassorhabdus alkalitolerans</name>
    <dbReference type="NCBI Taxonomy" id="2282697"/>
    <lineage>
        <taxon>Bacteria</taxon>
        <taxon>Bacillati</taxon>
        <taxon>Bacillota</taxon>
        <taxon>Bacilli</taxon>
        <taxon>Bacillales</taxon>
        <taxon>Bacillaceae</taxon>
        <taxon>Thalassorhabdus</taxon>
    </lineage>
</organism>
<dbReference type="InterPro" id="IPR036388">
    <property type="entry name" value="WH-like_DNA-bd_sf"/>
</dbReference>
<name>A0ABW0YQ81_9BACI</name>
<evidence type="ECO:0000313" key="5">
    <source>
        <dbReference type="Proteomes" id="UP001596142"/>
    </source>
</evidence>
<dbReference type="Pfam" id="PF18576">
    <property type="entry name" value="HTH_52"/>
    <property type="match status" value="1"/>
</dbReference>
<evidence type="ECO:0000259" key="2">
    <source>
        <dbReference type="Pfam" id="PF18576"/>
    </source>
</evidence>
<comment type="caution">
    <text evidence="4">The sequence shown here is derived from an EMBL/GenBank/DDBJ whole genome shotgun (WGS) entry which is preliminary data.</text>
</comment>
<sequence>MEEKFQHIYKEFENSPDTLGILSVRKKETQESFTDFFDVIVVVIVKMETQTNVKHYDCDGRSVALHLVTEKEIFHWMITGANRKVIEWVFKGRILFNRNEAVTSLRERLNNFHAVDQEQKIGVEFAKLIRYFEDGKSLYNGLNFLDAFHHFLRALQHLARLNIIEQGRYPEITVWEQVRDIEPETYKLYQELVLGEEPLEKRLELLMIAIEFAIRSNLKIGSVHLLTVMEKRTGSWTFEELAGQREVQEYIIDLEVVIAYLADHGVIEKFEKDSSTPGVSYLNYHLQER</sequence>
<dbReference type="EMBL" id="JBHSOZ010000004">
    <property type="protein sequence ID" value="MFC5713288.1"/>
    <property type="molecule type" value="Genomic_DNA"/>
</dbReference>
<dbReference type="Pfam" id="PF14540">
    <property type="entry name" value="NTF-like"/>
    <property type="match status" value="1"/>
</dbReference>
<protein>
    <submittedName>
        <fullName evidence="4">Nucleotidyltransferase-like protein</fullName>
    </submittedName>
</protein>
<dbReference type="Gene3D" id="3.30.460.10">
    <property type="entry name" value="Beta Polymerase, domain 2"/>
    <property type="match status" value="1"/>
</dbReference>
<accession>A0ABW0YQ81</accession>
<dbReference type="InterPro" id="IPR029348">
    <property type="entry name" value="NTF-like"/>
</dbReference>
<evidence type="ECO:0000259" key="3">
    <source>
        <dbReference type="Pfam" id="PF22339"/>
    </source>
</evidence>
<reference evidence="5" key="1">
    <citation type="journal article" date="2019" name="Int. J. Syst. Evol. Microbiol.">
        <title>The Global Catalogue of Microorganisms (GCM) 10K type strain sequencing project: providing services to taxonomists for standard genome sequencing and annotation.</title>
        <authorList>
            <consortium name="The Broad Institute Genomics Platform"/>
            <consortium name="The Broad Institute Genome Sequencing Center for Infectious Disease"/>
            <person name="Wu L."/>
            <person name="Ma J."/>
        </authorList>
    </citation>
    <scope>NUCLEOTIDE SEQUENCE [LARGE SCALE GENOMIC DNA]</scope>
    <source>
        <strain evidence="5">CECT 7184</strain>
    </source>
</reference>
<evidence type="ECO:0000259" key="1">
    <source>
        <dbReference type="Pfam" id="PF14540"/>
    </source>
</evidence>
<dbReference type="Pfam" id="PF22339">
    <property type="entry name" value="YgxA-like_sub_bind"/>
    <property type="match status" value="1"/>
</dbReference>
<feature type="domain" description="YgxA-like helix-turn-helix" evidence="2">
    <location>
        <begin position="224"/>
        <end position="285"/>
    </location>
</feature>
<keyword evidence="5" id="KW-1185">Reference proteome</keyword>